<comment type="catalytic activity">
    <reaction evidence="17">
        <text>2-oxohexanoate + L-kynurenine = L-2-aminohexanoate + kynurenate + H2O</text>
        <dbReference type="Rhea" id="RHEA:66060"/>
        <dbReference type="ChEBI" id="CHEBI:15377"/>
        <dbReference type="ChEBI" id="CHEBI:35177"/>
        <dbReference type="ChEBI" id="CHEBI:57959"/>
        <dbReference type="ChEBI" id="CHEBI:58454"/>
        <dbReference type="ChEBI" id="CHEBI:58455"/>
    </reaction>
    <physiologicalReaction direction="left-to-right" evidence="17">
        <dbReference type="Rhea" id="RHEA:66061"/>
    </physiologicalReaction>
</comment>
<organism evidence="42 43">
    <name type="scientific">Ridgeia piscesae</name>
    <name type="common">Tubeworm</name>
    <dbReference type="NCBI Taxonomy" id="27915"/>
    <lineage>
        <taxon>Eukaryota</taxon>
        <taxon>Metazoa</taxon>
        <taxon>Spiralia</taxon>
        <taxon>Lophotrochozoa</taxon>
        <taxon>Annelida</taxon>
        <taxon>Polychaeta</taxon>
        <taxon>Sedentaria</taxon>
        <taxon>Canalipalpata</taxon>
        <taxon>Sabellida</taxon>
        <taxon>Siboglinidae</taxon>
        <taxon>Ridgeia</taxon>
    </lineage>
</organism>
<evidence type="ECO:0000256" key="9">
    <source>
        <dbReference type="ARBA" id="ARBA00050142"/>
    </source>
</evidence>
<evidence type="ECO:0000256" key="2">
    <source>
        <dbReference type="ARBA" id="ARBA00007441"/>
    </source>
</evidence>
<evidence type="ECO:0000256" key="8">
    <source>
        <dbReference type="ARBA" id="ARBA00047677"/>
    </source>
</evidence>
<evidence type="ECO:0000313" key="43">
    <source>
        <dbReference type="Proteomes" id="UP001209878"/>
    </source>
</evidence>
<evidence type="ECO:0000256" key="15">
    <source>
        <dbReference type="ARBA" id="ARBA00051879"/>
    </source>
</evidence>
<comment type="catalytic activity">
    <reaction evidence="24">
        <text>4-methyl-2-oxopentanoate + L-kynurenine = kynurenate + L-leucine + H2O</text>
        <dbReference type="Rhea" id="RHEA:66068"/>
        <dbReference type="ChEBI" id="CHEBI:15377"/>
        <dbReference type="ChEBI" id="CHEBI:17865"/>
        <dbReference type="ChEBI" id="CHEBI:57427"/>
        <dbReference type="ChEBI" id="CHEBI:57959"/>
        <dbReference type="ChEBI" id="CHEBI:58454"/>
    </reaction>
    <physiologicalReaction direction="left-to-right" evidence="24">
        <dbReference type="Rhea" id="RHEA:66069"/>
    </physiologicalReaction>
</comment>
<evidence type="ECO:0000256" key="35">
    <source>
        <dbReference type="ARBA" id="ARBA00082040"/>
    </source>
</evidence>
<comment type="pathway">
    <text evidence="26">Amino-acid degradation; L-lysine degradation via saccharopine pathway; glutaryl-CoA from L-lysine: step 4/6.</text>
</comment>
<gene>
    <name evidence="42" type="ORF">NP493_325g01000</name>
</gene>
<keyword evidence="43" id="KW-1185">Reference proteome</keyword>
<dbReference type="GO" id="GO:0016212">
    <property type="term" value="F:kynurenine-oxoglutarate transaminase activity"/>
    <property type="evidence" value="ECO:0007669"/>
    <property type="project" value="UniProtKB-EC"/>
</dbReference>
<dbReference type="InterPro" id="IPR050859">
    <property type="entry name" value="Class-I_PLP-dep_aminotransf"/>
</dbReference>
<comment type="similarity">
    <text evidence="2">Belongs to the class-I pyridoxal-phosphate-dependent aminotransferase family.</text>
</comment>
<evidence type="ECO:0000256" key="7">
    <source>
        <dbReference type="ARBA" id="ARBA00047478"/>
    </source>
</evidence>
<comment type="catalytic activity">
    <reaction evidence="23">
        <text>3-phenylpyruvate + L-kynurenine = kynurenate + L-phenylalanine + H2O</text>
        <dbReference type="Rhea" id="RHEA:66092"/>
        <dbReference type="ChEBI" id="CHEBI:15377"/>
        <dbReference type="ChEBI" id="CHEBI:18005"/>
        <dbReference type="ChEBI" id="CHEBI:57959"/>
        <dbReference type="ChEBI" id="CHEBI:58095"/>
        <dbReference type="ChEBI" id="CHEBI:58454"/>
    </reaction>
    <physiologicalReaction direction="left-to-right" evidence="23">
        <dbReference type="Rhea" id="RHEA:66093"/>
    </physiologicalReaction>
</comment>
<evidence type="ECO:0000256" key="26">
    <source>
        <dbReference type="ARBA" id="ARBA00060610"/>
    </source>
</evidence>
<dbReference type="EC" id="2.6.1.4" evidence="27"/>
<dbReference type="Pfam" id="PF00155">
    <property type="entry name" value="Aminotran_1_2"/>
    <property type="match status" value="1"/>
</dbReference>
<evidence type="ECO:0000256" key="24">
    <source>
        <dbReference type="ARBA" id="ARBA00052831"/>
    </source>
</evidence>
<sequence length="423" mass="47179">MNYNRFLNHVGKARCSNPLRLAAAQAVSAKESTVSLAGGMPNSEMFPFKEFLVKLRDGSELTLEGKKLKQALQYGQSSGIPDLLAWLSKFQELQHSPPRWRHTPKDGGTTICVTAGSQDALSKSFEMMVDPGDNVIVENPTYSGALMALRPLGCHWVAVDTDQFGMVPELLKQALSRWKPSDAANVESDIPKFMYINPTGSNPTGTTMSLERKREIYQLAREYDLLILEDDPYYFIQFSEMRIPSFLSIDTDGRVIRFDSFSKMLSAGLRVGYVTGPGPLVEKLQFHIMSSIFHASSLSQVLVSELVQQWGVDGYLKNARSICTFYQSQRDLALSAAQKWLSGLAEWHTPQAGMFLWLKVKAIKDTKYLIEVRAVKKRVHFVAGCHFLADSKQLCPYIRVSYSLATPSQLDLVSAAINPSSSD</sequence>
<evidence type="ECO:0000256" key="13">
    <source>
        <dbReference type="ARBA" id="ARBA00051742"/>
    </source>
</evidence>
<comment type="catalytic activity">
    <reaction evidence="16">
        <text>indole-3-pyruvate + L-kynurenine = kynurenate + L-tryptophan + H2O</text>
        <dbReference type="Rhea" id="RHEA:66052"/>
        <dbReference type="ChEBI" id="CHEBI:15377"/>
        <dbReference type="ChEBI" id="CHEBI:17640"/>
        <dbReference type="ChEBI" id="CHEBI:57912"/>
        <dbReference type="ChEBI" id="CHEBI:57959"/>
        <dbReference type="ChEBI" id="CHEBI:58454"/>
    </reaction>
    <physiologicalReaction direction="left-to-right" evidence="16">
        <dbReference type="Rhea" id="RHEA:66053"/>
    </physiologicalReaction>
</comment>
<keyword evidence="5" id="KW-0808">Transferase</keyword>
<name>A0AAD9L516_RIDPI</name>
<evidence type="ECO:0000256" key="32">
    <source>
        <dbReference type="ARBA" id="ARBA00080697"/>
    </source>
</evidence>
<evidence type="ECO:0000256" key="29">
    <source>
        <dbReference type="ARBA" id="ARBA00067059"/>
    </source>
</evidence>
<keyword evidence="6" id="KW-0663">Pyridoxal phosphate</keyword>
<comment type="catalytic activity">
    <reaction evidence="22">
        <text>glycine + 2-oxoglutarate = glyoxylate + L-glutamate</text>
        <dbReference type="Rhea" id="RHEA:14089"/>
        <dbReference type="ChEBI" id="CHEBI:16810"/>
        <dbReference type="ChEBI" id="CHEBI:29985"/>
        <dbReference type="ChEBI" id="CHEBI:36655"/>
        <dbReference type="ChEBI" id="CHEBI:57305"/>
        <dbReference type="EC" id="2.6.1.4"/>
    </reaction>
</comment>
<evidence type="ECO:0000256" key="18">
    <source>
        <dbReference type="ARBA" id="ARBA00052393"/>
    </source>
</evidence>
<evidence type="ECO:0000256" key="25">
    <source>
        <dbReference type="ARBA" id="ARBA00056991"/>
    </source>
</evidence>
<evidence type="ECO:0000256" key="37">
    <source>
        <dbReference type="ARBA" id="ARBA00082796"/>
    </source>
</evidence>
<evidence type="ECO:0000256" key="17">
    <source>
        <dbReference type="ARBA" id="ARBA00052128"/>
    </source>
</evidence>
<comment type="catalytic activity">
    <reaction evidence="12">
        <text>4-methylsulfanyl-2-oxobutanoate + L-kynurenine = kynurenate + L-methionine + H2O</text>
        <dbReference type="Rhea" id="RHEA:69096"/>
        <dbReference type="ChEBI" id="CHEBI:15377"/>
        <dbReference type="ChEBI" id="CHEBI:16723"/>
        <dbReference type="ChEBI" id="CHEBI:57844"/>
        <dbReference type="ChEBI" id="CHEBI:57959"/>
        <dbReference type="ChEBI" id="CHEBI:58454"/>
    </reaction>
    <physiologicalReaction direction="left-to-right" evidence="12">
        <dbReference type="Rhea" id="RHEA:69097"/>
    </physiologicalReaction>
</comment>
<dbReference type="PANTHER" id="PTHR42790:SF19">
    <property type="entry name" value="KYNURENINE_ALPHA-AMINOADIPATE AMINOTRANSFERASE, MITOCHONDRIAL"/>
    <property type="match status" value="1"/>
</dbReference>
<evidence type="ECO:0000256" key="16">
    <source>
        <dbReference type="ARBA" id="ARBA00052124"/>
    </source>
</evidence>
<dbReference type="EC" id="2.6.1.7" evidence="3"/>
<dbReference type="InterPro" id="IPR015421">
    <property type="entry name" value="PyrdxlP-dep_Trfase_major"/>
</dbReference>
<evidence type="ECO:0000256" key="12">
    <source>
        <dbReference type="ARBA" id="ARBA00051184"/>
    </source>
</evidence>
<feature type="domain" description="Aminotransferase class I/classII large" evidence="41">
    <location>
        <begin position="70"/>
        <end position="413"/>
    </location>
</feature>
<dbReference type="SUPFAM" id="SSF53383">
    <property type="entry name" value="PLP-dependent transferases"/>
    <property type="match status" value="1"/>
</dbReference>
<dbReference type="PANTHER" id="PTHR42790">
    <property type="entry name" value="AMINOTRANSFERASE"/>
    <property type="match status" value="1"/>
</dbReference>
<dbReference type="GO" id="GO:0050094">
    <property type="term" value="F:methionine-glyoxylate transaminase activity"/>
    <property type="evidence" value="ECO:0007669"/>
    <property type="project" value="UniProtKB-EC"/>
</dbReference>
<comment type="catalytic activity">
    <reaction evidence="18">
        <text>L-tryptophan + glyoxylate = indole-3-pyruvate + glycine</text>
        <dbReference type="Rhea" id="RHEA:69124"/>
        <dbReference type="ChEBI" id="CHEBI:17640"/>
        <dbReference type="ChEBI" id="CHEBI:36655"/>
        <dbReference type="ChEBI" id="CHEBI:57305"/>
        <dbReference type="ChEBI" id="CHEBI:57912"/>
    </reaction>
</comment>
<accession>A0AAD9L516</accession>
<dbReference type="GO" id="GO:0047315">
    <property type="term" value="F:kynurenine-glyoxylate transaminase activity"/>
    <property type="evidence" value="ECO:0007669"/>
    <property type="project" value="UniProtKB-EC"/>
</dbReference>
<comment type="catalytic activity">
    <reaction evidence="21">
        <text>L-leucine + glyoxylate = 4-methyl-2-oxopentanoate + glycine</text>
        <dbReference type="Rhea" id="RHEA:69128"/>
        <dbReference type="ChEBI" id="CHEBI:17865"/>
        <dbReference type="ChEBI" id="CHEBI:36655"/>
        <dbReference type="ChEBI" id="CHEBI:57305"/>
        <dbReference type="ChEBI" id="CHEBI:57427"/>
    </reaction>
</comment>
<comment type="catalytic activity">
    <reaction evidence="10">
        <text>L-2-aminoadipate + glyoxylate = 2-oxoadipate + glycine</text>
        <dbReference type="Rhea" id="RHEA:69112"/>
        <dbReference type="ChEBI" id="CHEBI:36655"/>
        <dbReference type="ChEBI" id="CHEBI:57305"/>
        <dbReference type="ChEBI" id="CHEBI:57499"/>
        <dbReference type="ChEBI" id="CHEBI:58672"/>
    </reaction>
    <physiologicalReaction direction="left-to-right" evidence="10">
        <dbReference type="Rhea" id="RHEA:69113"/>
    </physiologicalReaction>
</comment>
<dbReference type="AlphaFoldDB" id="A0AAD9L516"/>
<dbReference type="FunFam" id="3.90.1150.10:FF:000166">
    <property type="entry name" value="Kynurenine/alpha-aminoadipate aminotransferase, mitochondrial"/>
    <property type="match status" value="1"/>
</dbReference>
<protein>
    <recommendedName>
        <fullName evidence="30">Kynurenine/alpha-aminoadipate aminotransferase, mitochondrial</fullName>
        <ecNumber evidence="28">2.6.1.39</ecNumber>
        <ecNumber evidence="27">2.6.1.4</ecNumber>
        <ecNumber evidence="3">2.6.1.7</ecNumber>
        <ecNumber evidence="29">2.6.1.73</ecNumber>
    </recommendedName>
    <alternativeName>
        <fullName evidence="40">2-aminoadipate aminotransferase</fullName>
    </alternativeName>
    <alternativeName>
        <fullName evidence="33">2-aminoadipate transaminase</fullName>
    </alternativeName>
    <alternativeName>
        <fullName evidence="36">Alpha-aminoadipate aminotransferase</fullName>
    </alternativeName>
    <alternativeName>
        <fullName evidence="35">Glycine transaminase AADAT</fullName>
    </alternativeName>
    <alternativeName>
        <fullName evidence="39">Kynurenine aminotransferase II</fullName>
    </alternativeName>
    <alternativeName>
        <fullName evidence="34">Kynurenine--glyoxylate transaminase AADAT</fullName>
    </alternativeName>
    <alternativeName>
        <fullName evidence="37">Kynurenine--oxoglutarate aminotransferase II</fullName>
    </alternativeName>
    <alternativeName>
        <fullName evidence="38">Kynurenine--oxoglutarate transaminase 2</fullName>
    </alternativeName>
    <alternativeName>
        <fullName evidence="32">Kynurenine--oxoglutarate transaminase II</fullName>
    </alternativeName>
    <alternativeName>
        <fullName evidence="31">Methionine--glyoxylate transaminase AADAT</fullName>
    </alternativeName>
</protein>
<comment type="catalytic activity">
    <reaction evidence="9">
        <text>L-tyrosine + glyoxylate = 3-(4-hydroxyphenyl)pyruvate + glycine</text>
        <dbReference type="Rhea" id="RHEA:69116"/>
        <dbReference type="ChEBI" id="CHEBI:36242"/>
        <dbReference type="ChEBI" id="CHEBI:36655"/>
        <dbReference type="ChEBI" id="CHEBI:57305"/>
        <dbReference type="ChEBI" id="CHEBI:58315"/>
    </reaction>
</comment>
<evidence type="ECO:0000256" key="3">
    <source>
        <dbReference type="ARBA" id="ARBA00012751"/>
    </source>
</evidence>
<evidence type="ECO:0000256" key="30">
    <source>
        <dbReference type="ARBA" id="ARBA00074091"/>
    </source>
</evidence>
<dbReference type="EMBL" id="JAODUO010000325">
    <property type="protein sequence ID" value="KAK2183051.1"/>
    <property type="molecule type" value="Genomic_DNA"/>
</dbReference>
<evidence type="ECO:0000259" key="41">
    <source>
        <dbReference type="Pfam" id="PF00155"/>
    </source>
</evidence>
<dbReference type="GO" id="GO:0047536">
    <property type="term" value="F:2-aminoadipate transaminase activity"/>
    <property type="evidence" value="ECO:0007669"/>
    <property type="project" value="UniProtKB-EC"/>
</dbReference>
<comment type="caution">
    <text evidence="42">The sequence shown here is derived from an EMBL/GenBank/DDBJ whole genome shotgun (WGS) entry which is preliminary data.</text>
</comment>
<evidence type="ECO:0000256" key="36">
    <source>
        <dbReference type="ARBA" id="ARBA00082705"/>
    </source>
</evidence>
<dbReference type="Gene3D" id="3.40.640.10">
    <property type="entry name" value="Type I PLP-dependent aspartate aminotransferase-like (Major domain)"/>
    <property type="match status" value="1"/>
</dbReference>
<evidence type="ECO:0000256" key="31">
    <source>
        <dbReference type="ARBA" id="ARBA00075068"/>
    </source>
</evidence>
<evidence type="ECO:0000256" key="22">
    <source>
        <dbReference type="ARBA" id="ARBA00052537"/>
    </source>
</evidence>
<dbReference type="GO" id="GO:0030170">
    <property type="term" value="F:pyridoxal phosphate binding"/>
    <property type="evidence" value="ECO:0007669"/>
    <property type="project" value="InterPro"/>
</dbReference>
<comment type="catalytic activity">
    <reaction evidence="7">
        <text>L-kynurenine + 2-oxoglutarate = kynurenate + L-glutamate + H2O</text>
        <dbReference type="Rhea" id="RHEA:65560"/>
        <dbReference type="ChEBI" id="CHEBI:15377"/>
        <dbReference type="ChEBI" id="CHEBI:16810"/>
        <dbReference type="ChEBI" id="CHEBI:29985"/>
        <dbReference type="ChEBI" id="CHEBI:57959"/>
        <dbReference type="ChEBI" id="CHEBI:58454"/>
        <dbReference type="EC" id="2.6.1.7"/>
    </reaction>
    <physiologicalReaction direction="left-to-right" evidence="7">
        <dbReference type="Rhea" id="RHEA:65561"/>
    </physiologicalReaction>
</comment>
<evidence type="ECO:0000256" key="4">
    <source>
        <dbReference type="ARBA" id="ARBA00022576"/>
    </source>
</evidence>
<evidence type="ECO:0000256" key="40">
    <source>
        <dbReference type="ARBA" id="ARBA00083735"/>
    </source>
</evidence>
<dbReference type="InterPro" id="IPR015424">
    <property type="entry name" value="PyrdxlP-dep_Trfase"/>
</dbReference>
<comment type="catalytic activity">
    <reaction evidence="13">
        <text>2-oxo-3-sulfanylpropanoate + L-kynurenine = kynurenate + L-cysteine + H2O</text>
        <dbReference type="Rhea" id="RHEA:69104"/>
        <dbReference type="ChEBI" id="CHEBI:15377"/>
        <dbReference type="ChEBI" id="CHEBI:35235"/>
        <dbReference type="ChEBI" id="CHEBI:57678"/>
        <dbReference type="ChEBI" id="CHEBI:57959"/>
        <dbReference type="ChEBI" id="CHEBI:58454"/>
    </reaction>
    <physiologicalReaction direction="left-to-right" evidence="13">
        <dbReference type="Rhea" id="RHEA:69105"/>
    </physiologicalReaction>
</comment>
<evidence type="ECO:0000256" key="10">
    <source>
        <dbReference type="ARBA" id="ARBA00050937"/>
    </source>
</evidence>
<comment type="catalytic activity">
    <reaction evidence="8">
        <text>L-kynurenine + glyoxylate = kynurenate + glycine + H2O</text>
        <dbReference type="Rhea" id="RHEA:65896"/>
        <dbReference type="ChEBI" id="CHEBI:15377"/>
        <dbReference type="ChEBI" id="CHEBI:36655"/>
        <dbReference type="ChEBI" id="CHEBI:57305"/>
        <dbReference type="ChEBI" id="CHEBI:57959"/>
        <dbReference type="ChEBI" id="CHEBI:58454"/>
        <dbReference type="EC" id="2.6.1.63"/>
    </reaction>
    <physiologicalReaction direction="left-to-right" evidence="8">
        <dbReference type="Rhea" id="RHEA:65897"/>
    </physiologicalReaction>
</comment>
<evidence type="ECO:0000256" key="1">
    <source>
        <dbReference type="ARBA" id="ARBA00001933"/>
    </source>
</evidence>
<proteinExistence type="inferred from homology"/>
<dbReference type="GO" id="GO:0047958">
    <property type="term" value="F:glycine:2-oxoglutarate aminotransferase activity"/>
    <property type="evidence" value="ECO:0007669"/>
    <property type="project" value="UniProtKB-EC"/>
</dbReference>
<evidence type="ECO:0000256" key="23">
    <source>
        <dbReference type="ARBA" id="ARBA00052580"/>
    </source>
</evidence>
<evidence type="ECO:0000256" key="11">
    <source>
        <dbReference type="ARBA" id="ARBA00051090"/>
    </source>
</evidence>
<comment type="catalytic activity">
    <reaction evidence="20">
        <text>glyoxylate + L-methionine = 4-methylsulfanyl-2-oxobutanoate + glycine</text>
        <dbReference type="Rhea" id="RHEA:22884"/>
        <dbReference type="ChEBI" id="CHEBI:16723"/>
        <dbReference type="ChEBI" id="CHEBI:36655"/>
        <dbReference type="ChEBI" id="CHEBI:57305"/>
        <dbReference type="ChEBI" id="CHEBI:57844"/>
        <dbReference type="EC" id="2.6.1.73"/>
    </reaction>
</comment>
<evidence type="ECO:0000256" key="28">
    <source>
        <dbReference type="ARBA" id="ARBA00067027"/>
    </source>
</evidence>
<evidence type="ECO:0000256" key="21">
    <source>
        <dbReference type="ARBA" id="ARBA00052518"/>
    </source>
</evidence>
<comment type="catalytic activity">
    <reaction evidence="19">
        <text>glyoxylate + L-phenylalanine = 3-phenylpyruvate + glycine</text>
        <dbReference type="Rhea" id="RHEA:69120"/>
        <dbReference type="ChEBI" id="CHEBI:18005"/>
        <dbReference type="ChEBI" id="CHEBI:36655"/>
        <dbReference type="ChEBI" id="CHEBI:57305"/>
        <dbReference type="ChEBI" id="CHEBI:58095"/>
    </reaction>
</comment>
<dbReference type="FunFam" id="3.40.640.10:FF:000071">
    <property type="entry name" value="Kynurenine/alpha-aminoadipate aminotransferase, mitochondrial"/>
    <property type="match status" value="1"/>
</dbReference>
<comment type="cofactor">
    <cofactor evidence="1">
        <name>pyridoxal 5'-phosphate</name>
        <dbReference type="ChEBI" id="CHEBI:597326"/>
    </cofactor>
</comment>
<dbReference type="EC" id="2.6.1.39" evidence="28"/>
<evidence type="ECO:0000256" key="33">
    <source>
        <dbReference type="ARBA" id="ARBA00080916"/>
    </source>
</evidence>
<comment type="catalytic activity">
    <reaction evidence="11">
        <text>2-oxopentanoate + L-kynurenine = L-2-aminopentanoate + kynurenate + H2O</text>
        <dbReference type="Rhea" id="RHEA:66076"/>
        <dbReference type="ChEBI" id="CHEBI:15377"/>
        <dbReference type="ChEBI" id="CHEBI:28644"/>
        <dbReference type="ChEBI" id="CHEBI:57959"/>
        <dbReference type="ChEBI" id="CHEBI:58441"/>
        <dbReference type="ChEBI" id="CHEBI:58454"/>
    </reaction>
    <physiologicalReaction direction="left-to-right" evidence="11">
        <dbReference type="Rhea" id="RHEA:66077"/>
    </physiologicalReaction>
</comment>
<evidence type="ECO:0000256" key="20">
    <source>
        <dbReference type="ARBA" id="ARBA00052404"/>
    </source>
</evidence>
<evidence type="ECO:0000256" key="38">
    <source>
        <dbReference type="ARBA" id="ARBA00083236"/>
    </source>
</evidence>
<evidence type="ECO:0000256" key="14">
    <source>
        <dbReference type="ARBA" id="ARBA00051759"/>
    </source>
</evidence>
<evidence type="ECO:0000256" key="6">
    <source>
        <dbReference type="ARBA" id="ARBA00022898"/>
    </source>
</evidence>
<evidence type="ECO:0000256" key="27">
    <source>
        <dbReference type="ARBA" id="ARBA00066546"/>
    </source>
</evidence>
<dbReference type="Proteomes" id="UP001209878">
    <property type="component" value="Unassembled WGS sequence"/>
</dbReference>
<comment type="catalytic activity">
    <reaction evidence="15">
        <text>2-oxobutanoate + L-kynurenine = (2S)-2-aminobutanoate + kynurenate + H2O</text>
        <dbReference type="Rhea" id="RHEA:66044"/>
        <dbReference type="ChEBI" id="CHEBI:15377"/>
        <dbReference type="ChEBI" id="CHEBI:16763"/>
        <dbReference type="ChEBI" id="CHEBI:57959"/>
        <dbReference type="ChEBI" id="CHEBI:58454"/>
        <dbReference type="ChEBI" id="CHEBI:74359"/>
    </reaction>
    <physiologicalReaction direction="left-to-right" evidence="15">
        <dbReference type="Rhea" id="RHEA:66045"/>
    </physiologicalReaction>
</comment>
<evidence type="ECO:0000256" key="34">
    <source>
        <dbReference type="ARBA" id="ARBA00081438"/>
    </source>
</evidence>
<evidence type="ECO:0000313" key="42">
    <source>
        <dbReference type="EMBL" id="KAK2183051.1"/>
    </source>
</evidence>
<comment type="function">
    <text evidence="25">Transaminase with broad substrate specificity. Has transaminase activity towards aminoadipate, kynurenine, methionine and glutamate. Shows activity also towards tryptophan, aspartate and hydroxykynurenine. Accepts a variety of oxo-acids as amino-group acceptors, with a preference for 2-oxoglutarate, 2-oxocaproic acid, phenylpyruvate and alpha-oxo-gamma-methiol butyric acid. Can also use glyoxylate as amino-group acceptor (in vitro).</text>
</comment>
<keyword evidence="4" id="KW-0032">Aminotransferase</keyword>
<evidence type="ECO:0000256" key="39">
    <source>
        <dbReference type="ARBA" id="ARBA00083286"/>
    </source>
</evidence>
<dbReference type="EC" id="2.6.1.73" evidence="29"/>
<dbReference type="CDD" id="cd00609">
    <property type="entry name" value="AAT_like"/>
    <property type="match status" value="1"/>
</dbReference>
<comment type="catalytic activity">
    <reaction evidence="14">
        <text>2-oxoadipate + L-kynurenine = L-2-aminoadipate + kynurenate + H2O</text>
        <dbReference type="Rhea" id="RHEA:70047"/>
        <dbReference type="ChEBI" id="CHEBI:15377"/>
        <dbReference type="ChEBI" id="CHEBI:57499"/>
        <dbReference type="ChEBI" id="CHEBI:57959"/>
        <dbReference type="ChEBI" id="CHEBI:58454"/>
        <dbReference type="ChEBI" id="CHEBI:58672"/>
    </reaction>
    <physiologicalReaction direction="left-to-right" evidence="14">
        <dbReference type="Rhea" id="RHEA:70048"/>
    </physiologicalReaction>
</comment>
<dbReference type="GO" id="GO:1901605">
    <property type="term" value="P:alpha-amino acid metabolic process"/>
    <property type="evidence" value="ECO:0007669"/>
    <property type="project" value="TreeGrafter"/>
</dbReference>
<dbReference type="GO" id="GO:0005759">
    <property type="term" value="C:mitochondrial matrix"/>
    <property type="evidence" value="ECO:0007669"/>
    <property type="project" value="UniProtKB-ARBA"/>
</dbReference>
<evidence type="ECO:0000256" key="5">
    <source>
        <dbReference type="ARBA" id="ARBA00022679"/>
    </source>
</evidence>
<dbReference type="InterPro" id="IPR004839">
    <property type="entry name" value="Aminotransferase_I/II_large"/>
</dbReference>
<evidence type="ECO:0000256" key="19">
    <source>
        <dbReference type="ARBA" id="ARBA00052400"/>
    </source>
</evidence>
<reference evidence="42" key="1">
    <citation type="journal article" date="2023" name="Mol. Biol. Evol.">
        <title>Third-Generation Sequencing Reveals the Adaptive Role of the Epigenome in Three Deep-Sea Polychaetes.</title>
        <authorList>
            <person name="Perez M."/>
            <person name="Aroh O."/>
            <person name="Sun Y."/>
            <person name="Lan Y."/>
            <person name="Juniper S.K."/>
            <person name="Young C.R."/>
            <person name="Angers B."/>
            <person name="Qian P.Y."/>
        </authorList>
    </citation>
    <scope>NUCLEOTIDE SEQUENCE</scope>
    <source>
        <strain evidence="42">R07B-5</strain>
    </source>
</reference>